<evidence type="ECO:0000256" key="8">
    <source>
        <dbReference type="ARBA" id="ARBA00022692"/>
    </source>
</evidence>
<keyword evidence="11" id="KW-0067">ATP-binding</keyword>
<dbReference type="EMBL" id="PGXC01000005">
    <property type="protein sequence ID" value="PKK90608.1"/>
    <property type="molecule type" value="Genomic_DNA"/>
</dbReference>
<dbReference type="GO" id="GO:0042802">
    <property type="term" value="F:identical protein binding"/>
    <property type="evidence" value="ECO:0007669"/>
    <property type="project" value="UniProtKB-ARBA"/>
</dbReference>
<feature type="transmembrane region" description="Helical" evidence="17">
    <location>
        <begin position="409"/>
        <end position="428"/>
    </location>
</feature>
<proteinExistence type="inferred from homology"/>
<evidence type="ECO:0000256" key="3">
    <source>
        <dbReference type="ARBA" id="ARBA00008883"/>
    </source>
</evidence>
<comment type="catalytic activity">
    <reaction evidence="15">
        <text>L-tyrosyl-[protein] + ATP = O-phospho-L-tyrosyl-[protein] + ADP + H(+)</text>
        <dbReference type="Rhea" id="RHEA:10596"/>
        <dbReference type="Rhea" id="RHEA-COMP:10136"/>
        <dbReference type="Rhea" id="RHEA-COMP:20101"/>
        <dbReference type="ChEBI" id="CHEBI:15378"/>
        <dbReference type="ChEBI" id="CHEBI:30616"/>
        <dbReference type="ChEBI" id="CHEBI:46858"/>
        <dbReference type="ChEBI" id="CHEBI:61978"/>
        <dbReference type="ChEBI" id="CHEBI:456216"/>
        <dbReference type="EC" id="2.7.10.2"/>
    </reaction>
</comment>
<protein>
    <recommendedName>
        <fullName evidence="4">non-specific protein-tyrosine kinase</fullName>
        <ecNumber evidence="4">2.7.10.2</ecNumber>
    </recommendedName>
</protein>
<keyword evidence="5" id="KW-1003">Cell membrane</keyword>
<evidence type="ECO:0000256" key="17">
    <source>
        <dbReference type="SAM" id="Phobius"/>
    </source>
</evidence>
<dbReference type="PANTHER" id="PTHR32309">
    <property type="entry name" value="TYROSINE-PROTEIN KINASE"/>
    <property type="match status" value="1"/>
</dbReference>
<evidence type="ECO:0000256" key="1">
    <source>
        <dbReference type="ARBA" id="ARBA00004429"/>
    </source>
</evidence>
<dbReference type="CDD" id="cd05387">
    <property type="entry name" value="BY-kinase"/>
    <property type="match status" value="1"/>
</dbReference>
<evidence type="ECO:0000256" key="5">
    <source>
        <dbReference type="ARBA" id="ARBA00022475"/>
    </source>
</evidence>
<keyword evidence="13 17" id="KW-0472">Membrane</keyword>
<evidence type="ECO:0000256" key="4">
    <source>
        <dbReference type="ARBA" id="ARBA00011903"/>
    </source>
</evidence>
<evidence type="ECO:0000256" key="13">
    <source>
        <dbReference type="ARBA" id="ARBA00023136"/>
    </source>
</evidence>
<dbReference type="GO" id="GO:0004715">
    <property type="term" value="F:non-membrane spanning protein tyrosine kinase activity"/>
    <property type="evidence" value="ECO:0007669"/>
    <property type="project" value="UniProtKB-EC"/>
</dbReference>
<feature type="coiled-coil region" evidence="16">
    <location>
        <begin position="155"/>
        <end position="189"/>
    </location>
</feature>
<evidence type="ECO:0000256" key="9">
    <source>
        <dbReference type="ARBA" id="ARBA00022741"/>
    </source>
</evidence>
<dbReference type="GO" id="GO:0005886">
    <property type="term" value="C:plasma membrane"/>
    <property type="evidence" value="ECO:0007669"/>
    <property type="project" value="UniProtKB-SubCell"/>
</dbReference>
<feature type="coiled-coil region" evidence="16">
    <location>
        <begin position="213"/>
        <end position="269"/>
    </location>
</feature>
<evidence type="ECO:0000256" key="7">
    <source>
        <dbReference type="ARBA" id="ARBA00022679"/>
    </source>
</evidence>
<evidence type="ECO:0000256" key="16">
    <source>
        <dbReference type="SAM" id="Coils"/>
    </source>
</evidence>
<keyword evidence="10" id="KW-0418">Kinase</keyword>
<evidence type="ECO:0000256" key="6">
    <source>
        <dbReference type="ARBA" id="ARBA00022519"/>
    </source>
</evidence>
<keyword evidence="12 17" id="KW-1133">Transmembrane helix</keyword>
<dbReference type="PANTHER" id="PTHR32309:SF13">
    <property type="entry name" value="FERRIC ENTEROBACTIN TRANSPORT PROTEIN FEPE"/>
    <property type="match status" value="1"/>
</dbReference>
<evidence type="ECO:0000256" key="15">
    <source>
        <dbReference type="ARBA" id="ARBA00051245"/>
    </source>
</evidence>
<evidence type="ECO:0000313" key="21">
    <source>
        <dbReference type="EMBL" id="PKK90608.1"/>
    </source>
</evidence>
<dbReference type="Pfam" id="PF02706">
    <property type="entry name" value="Wzz"/>
    <property type="match status" value="1"/>
</dbReference>
<comment type="similarity">
    <text evidence="2">Belongs to the CpsD/CapB family.</text>
</comment>
<evidence type="ECO:0000313" key="22">
    <source>
        <dbReference type="Proteomes" id="UP000233256"/>
    </source>
</evidence>
<feature type="domain" description="Tyrosine-protein kinase G-rich" evidence="20">
    <location>
        <begin position="355"/>
        <end position="430"/>
    </location>
</feature>
<evidence type="ECO:0000256" key="10">
    <source>
        <dbReference type="ARBA" id="ARBA00022777"/>
    </source>
</evidence>
<dbReference type="NCBIfam" id="TIGR01007">
    <property type="entry name" value="eps_fam"/>
    <property type="match status" value="1"/>
</dbReference>
<name>A0A2N1PQJ6_9BACT</name>
<dbReference type="AlphaFoldDB" id="A0A2N1PQJ6"/>
<evidence type="ECO:0000256" key="12">
    <source>
        <dbReference type="ARBA" id="ARBA00022989"/>
    </source>
</evidence>
<accession>A0A2N1PQJ6</accession>
<evidence type="ECO:0000259" key="20">
    <source>
        <dbReference type="Pfam" id="PF13807"/>
    </source>
</evidence>
<keyword evidence="6" id="KW-0997">Cell inner membrane</keyword>
<dbReference type="InterPro" id="IPR025669">
    <property type="entry name" value="AAA_dom"/>
</dbReference>
<organism evidence="21 22">
    <name type="scientific">Candidatus Wallbacteria bacterium HGW-Wallbacteria-1</name>
    <dbReference type="NCBI Taxonomy" id="2013854"/>
    <lineage>
        <taxon>Bacteria</taxon>
        <taxon>Candidatus Walliibacteriota</taxon>
    </lineage>
</organism>
<gene>
    <name evidence="21" type="ORF">CVV64_09635</name>
</gene>
<keyword evidence="8 17" id="KW-0812">Transmembrane</keyword>
<dbReference type="Gene3D" id="3.40.50.300">
    <property type="entry name" value="P-loop containing nucleotide triphosphate hydrolases"/>
    <property type="match status" value="1"/>
</dbReference>
<feature type="transmembrane region" description="Helical" evidence="17">
    <location>
        <begin position="21"/>
        <end position="41"/>
    </location>
</feature>
<keyword evidence="16" id="KW-0175">Coiled coil</keyword>
<comment type="similarity">
    <text evidence="3">Belongs to the etk/wzc family.</text>
</comment>
<comment type="caution">
    <text evidence="21">The sequence shown here is derived from an EMBL/GenBank/DDBJ whole genome shotgun (WGS) entry which is preliminary data.</text>
</comment>
<sequence length="696" mass="78469">MKEEIRKEFSLHDYFHVIEKRLVTVISTIVIVVGLVALFNWRQIPTYVTSGKVMVERARSVIQSLNVMQSLLLSLNNYIEIIKSRKFLGKVVDKINETEPGIVTLEDLQDKISVSPVPGTDLLEIKGLGSDPKVLKMTVDTVIDFFVRDSEEVQGDVARGNLEYLKNQLDNLEEQLRTSERDLREFQQREKVYSLPKEMEQFHQDLIRWQSEKTQLDMELELTEKAIESLTSELKTYAGMTGLGGDKGSNSMESELSALEREYATASKLYKGKHPKLIEVRQKISAIKKSFQAIASGNYLAIGGTNDPIFNELKTQLLQKKIDIFNMRVKRNSLEELIKDKSSSLENVPEKNLVYVRLSRKLSVTEKIYSSLLQKFNEAQIQASSMTSKARVVDYSREPKEPIMPNKKLNLFIAFVASIITGIGFAFLKEHLDKSIKTSEEAKIIFERPVLGLVPQFRSSELKESRKVIEKSKIFISPSLLTYSELNTMSSESFRTMRTNILYANDENQVKTLLLTNAQAAAGKSTVVANIAISFAQIDKRVLVVDADLRKPIMHKLFNLDNSMGLTNALLGADIEGLISRTSIKNLDIMTSGPLPPNPSELLASSRMVEVIEICKANYDLVIFDSPPVIAVTDAAVIASKVDGVLYLVSLRRVARKQAEKGMELLENVNANVFGVVCNFVKERELGGYYYRYGYI</sequence>
<feature type="domain" description="AAA" evidence="19">
    <location>
        <begin position="511"/>
        <end position="653"/>
    </location>
</feature>
<evidence type="ECO:0000259" key="18">
    <source>
        <dbReference type="Pfam" id="PF02706"/>
    </source>
</evidence>
<feature type="domain" description="Polysaccharide chain length determinant N-terminal" evidence="18">
    <location>
        <begin position="8"/>
        <end position="94"/>
    </location>
</feature>
<dbReference type="Pfam" id="PF13807">
    <property type="entry name" value="GNVR"/>
    <property type="match status" value="1"/>
</dbReference>
<dbReference type="Proteomes" id="UP000233256">
    <property type="component" value="Unassembled WGS sequence"/>
</dbReference>
<dbReference type="FunFam" id="3.40.50.300:FF:000527">
    <property type="entry name" value="Tyrosine-protein kinase etk"/>
    <property type="match status" value="1"/>
</dbReference>
<keyword evidence="14" id="KW-0829">Tyrosine-protein kinase</keyword>
<evidence type="ECO:0000256" key="2">
    <source>
        <dbReference type="ARBA" id="ARBA00007316"/>
    </source>
</evidence>
<reference evidence="21 22" key="1">
    <citation type="journal article" date="2017" name="ISME J.">
        <title>Potential for microbial H2 and metal transformations associated with novel bacteria and archaea in deep terrestrial subsurface sediments.</title>
        <authorList>
            <person name="Hernsdorf A.W."/>
            <person name="Amano Y."/>
            <person name="Miyakawa K."/>
            <person name="Ise K."/>
            <person name="Suzuki Y."/>
            <person name="Anantharaman K."/>
            <person name="Probst A."/>
            <person name="Burstein D."/>
            <person name="Thomas B.C."/>
            <person name="Banfield J.F."/>
        </authorList>
    </citation>
    <scope>NUCLEOTIDE SEQUENCE [LARGE SCALE GENOMIC DNA]</scope>
    <source>
        <strain evidence="21">HGW-Wallbacteria-1</strain>
    </source>
</reference>
<dbReference type="InterPro" id="IPR032807">
    <property type="entry name" value="GNVR"/>
</dbReference>
<evidence type="ECO:0000256" key="14">
    <source>
        <dbReference type="ARBA" id="ARBA00023137"/>
    </source>
</evidence>
<dbReference type="InterPro" id="IPR027417">
    <property type="entry name" value="P-loop_NTPase"/>
</dbReference>
<dbReference type="SUPFAM" id="SSF52540">
    <property type="entry name" value="P-loop containing nucleoside triphosphate hydrolases"/>
    <property type="match status" value="1"/>
</dbReference>
<dbReference type="InterPro" id="IPR003856">
    <property type="entry name" value="LPS_length_determ_N"/>
</dbReference>
<dbReference type="EC" id="2.7.10.2" evidence="4"/>
<keyword evidence="9" id="KW-0547">Nucleotide-binding</keyword>
<dbReference type="Pfam" id="PF13614">
    <property type="entry name" value="AAA_31"/>
    <property type="match status" value="1"/>
</dbReference>
<dbReference type="InterPro" id="IPR050445">
    <property type="entry name" value="Bact_polysacc_biosynth/exp"/>
</dbReference>
<evidence type="ECO:0000259" key="19">
    <source>
        <dbReference type="Pfam" id="PF13614"/>
    </source>
</evidence>
<keyword evidence="7" id="KW-0808">Transferase</keyword>
<comment type="subcellular location">
    <subcellularLocation>
        <location evidence="1">Cell inner membrane</location>
        <topology evidence="1">Multi-pass membrane protein</topology>
    </subcellularLocation>
</comment>
<dbReference type="GO" id="GO:0005524">
    <property type="term" value="F:ATP binding"/>
    <property type="evidence" value="ECO:0007669"/>
    <property type="project" value="UniProtKB-KW"/>
</dbReference>
<evidence type="ECO:0000256" key="11">
    <source>
        <dbReference type="ARBA" id="ARBA00022840"/>
    </source>
</evidence>
<dbReference type="InterPro" id="IPR005702">
    <property type="entry name" value="Wzc-like_C"/>
</dbReference>